<dbReference type="EMBL" id="ML009826">
    <property type="protein sequence ID" value="RKO96564.1"/>
    <property type="molecule type" value="Genomic_DNA"/>
</dbReference>
<dbReference type="InterPro" id="IPR050502">
    <property type="entry name" value="Euk_RNA-bind_prot"/>
</dbReference>
<dbReference type="SMART" id="SM00360">
    <property type="entry name" value="RRM"/>
    <property type="match status" value="1"/>
</dbReference>
<dbReference type="Proteomes" id="UP000268535">
    <property type="component" value="Unassembled WGS sequence"/>
</dbReference>
<reference evidence="4" key="3">
    <citation type="submission" date="2018-08" db="EMBL/GenBank/DDBJ databases">
        <title>Leveraging single-cell genomics to expand the Fungal Tree of Life.</title>
        <authorList>
            <consortium name="DOE Joint Genome Institute"/>
            <person name="Ahrendt S.R."/>
            <person name="Quandt C.A."/>
            <person name="Ciobanu D."/>
            <person name="Clum A."/>
            <person name="Salamov A."/>
            <person name="Andreopoulos B."/>
            <person name="Cheng J.-F."/>
            <person name="Woyke T."/>
            <person name="Pelin A."/>
            <person name="Henrissat B."/>
            <person name="Reynolds N."/>
            <person name="Benny G.L."/>
            <person name="Smith M.E."/>
            <person name="James T.Y."/>
            <person name="Grigoriev I.V."/>
        </authorList>
    </citation>
    <scope>NUCLEOTIDE SEQUENCE</scope>
    <source>
        <strain evidence="4">ATCC 52028</strain>
    </source>
</reference>
<feature type="non-terminal residue" evidence="4">
    <location>
        <position position="1"/>
    </location>
</feature>
<dbReference type="AlphaFoldDB" id="A0A4P9WTN4"/>
<dbReference type="EMBL" id="ML014123">
    <property type="protein sequence ID" value="RKP03433.1"/>
    <property type="molecule type" value="Genomic_DNA"/>
</dbReference>
<keyword evidence="7" id="KW-1185">Reference proteome</keyword>
<keyword evidence="1 2" id="KW-0694">RNA-binding</keyword>
<organism evidence="4 6">
    <name type="scientific">Caulochytrium protostelioides</name>
    <dbReference type="NCBI Taxonomy" id="1555241"/>
    <lineage>
        <taxon>Eukaryota</taxon>
        <taxon>Fungi</taxon>
        <taxon>Fungi incertae sedis</taxon>
        <taxon>Chytridiomycota</taxon>
        <taxon>Chytridiomycota incertae sedis</taxon>
        <taxon>Chytridiomycetes</taxon>
        <taxon>Caulochytriales</taxon>
        <taxon>Caulochytriaceae</taxon>
        <taxon>Caulochytrium</taxon>
    </lineage>
</organism>
<dbReference type="GO" id="GO:0003729">
    <property type="term" value="F:mRNA binding"/>
    <property type="evidence" value="ECO:0007669"/>
    <property type="project" value="TreeGrafter"/>
</dbReference>
<evidence type="ECO:0000256" key="2">
    <source>
        <dbReference type="PROSITE-ProRule" id="PRU00176"/>
    </source>
</evidence>
<feature type="domain" description="RRM" evidence="3">
    <location>
        <begin position="1"/>
        <end position="72"/>
    </location>
</feature>
<dbReference type="InterPro" id="IPR012677">
    <property type="entry name" value="Nucleotide-bd_a/b_plait_sf"/>
</dbReference>
<dbReference type="PANTHER" id="PTHR48025:SF1">
    <property type="entry name" value="RRM DOMAIN-CONTAINING PROTEIN"/>
    <property type="match status" value="1"/>
</dbReference>
<dbReference type="Gene3D" id="3.30.70.330">
    <property type="match status" value="1"/>
</dbReference>
<gene>
    <name evidence="4" type="ORF">CAUPRSCDRAFT_4335</name>
    <name evidence="5" type="ORF">CXG81DRAFT_8041</name>
</gene>
<evidence type="ECO:0000313" key="5">
    <source>
        <dbReference type="EMBL" id="RKP03433.1"/>
    </source>
</evidence>
<dbReference type="Proteomes" id="UP000274922">
    <property type="component" value="Unassembled WGS sequence"/>
</dbReference>
<dbReference type="InterPro" id="IPR035979">
    <property type="entry name" value="RBD_domain_sf"/>
</dbReference>
<evidence type="ECO:0000259" key="3">
    <source>
        <dbReference type="PROSITE" id="PS50102"/>
    </source>
</evidence>
<proteinExistence type="predicted"/>
<sequence length="72" mass="7949">LFVGNLPWSARSEDLRQLFGRIGEVKSARVVSDRETARSRGFGFVEMNAVDAETAVVELDGSDFMGRSIRVS</sequence>
<feature type="non-terminal residue" evidence="4">
    <location>
        <position position="72"/>
    </location>
</feature>
<dbReference type="SUPFAM" id="SSF54928">
    <property type="entry name" value="RNA-binding domain, RBD"/>
    <property type="match status" value="1"/>
</dbReference>
<dbReference type="PANTHER" id="PTHR48025">
    <property type="entry name" value="OS02G0815200 PROTEIN"/>
    <property type="match status" value="1"/>
</dbReference>
<reference evidence="5" key="2">
    <citation type="submission" date="2018-04" db="EMBL/GenBank/DDBJ databases">
        <title>Leveraging single-cell genomics to expand the Fungal Tree of Life.</title>
        <authorList>
            <consortium name="DOE Joint Genome Institute"/>
            <person name="Ahrendt S.R."/>
            <person name="Quandt C.A."/>
            <person name="Ciobanu D."/>
            <person name="Clum A."/>
            <person name="Salamov A."/>
            <person name="Andreopoulos B."/>
            <person name="Cheng J.-F."/>
            <person name="Woyke T."/>
            <person name="Pelin A."/>
            <person name="Henrissat B."/>
            <person name="Benny G.L."/>
            <person name="Smith M.E."/>
            <person name="James T.Y."/>
            <person name="Grigoriev I.V."/>
        </authorList>
    </citation>
    <scope>NUCLEOTIDE SEQUENCE</scope>
    <source>
        <strain evidence="5">ATCC 52028</strain>
    </source>
</reference>
<dbReference type="Pfam" id="PF00076">
    <property type="entry name" value="RRM_1"/>
    <property type="match status" value="1"/>
</dbReference>
<dbReference type="InterPro" id="IPR000504">
    <property type="entry name" value="RRM_dom"/>
</dbReference>
<protein>
    <submittedName>
        <fullName evidence="4">RNP-1 like RNA-binding protein</fullName>
    </submittedName>
</protein>
<evidence type="ECO:0000313" key="7">
    <source>
        <dbReference type="Proteomes" id="UP000274922"/>
    </source>
</evidence>
<reference evidence="6 7" key="1">
    <citation type="journal article" date="2018" name="Nat. Microbiol.">
        <title>Leveraging single-cell genomics to expand the fungal tree of life.</title>
        <authorList>
            <person name="Ahrendt S.R."/>
            <person name="Quandt C.A."/>
            <person name="Ciobanu D."/>
            <person name="Clum A."/>
            <person name="Salamov A."/>
            <person name="Andreopoulos B."/>
            <person name="Cheng J.F."/>
            <person name="Woyke T."/>
            <person name="Pelin A."/>
            <person name="Henrissat B."/>
            <person name="Reynolds N.K."/>
            <person name="Benny G.L."/>
            <person name="Smith M.E."/>
            <person name="James T.Y."/>
            <person name="Grigoriev I.V."/>
        </authorList>
    </citation>
    <scope>NUCLEOTIDE SEQUENCE [LARGE SCALE GENOMIC DNA]</scope>
    <source>
        <strain evidence="6 7">ATCC 52028</strain>
    </source>
</reference>
<dbReference type="STRING" id="1555241.A0A4P9WTN4"/>
<name>A0A4P9WTN4_9FUNG</name>
<dbReference type="OrthoDB" id="439808at2759"/>
<evidence type="ECO:0000313" key="6">
    <source>
        <dbReference type="Proteomes" id="UP000268535"/>
    </source>
</evidence>
<dbReference type="PROSITE" id="PS50102">
    <property type="entry name" value="RRM"/>
    <property type="match status" value="1"/>
</dbReference>
<evidence type="ECO:0000256" key="1">
    <source>
        <dbReference type="ARBA" id="ARBA00022884"/>
    </source>
</evidence>
<accession>A0A4P9WTN4</accession>
<evidence type="ECO:0000313" key="4">
    <source>
        <dbReference type="EMBL" id="RKO96564.1"/>
    </source>
</evidence>